<feature type="transmembrane region" description="Helical" evidence="6">
    <location>
        <begin position="329"/>
        <end position="345"/>
    </location>
</feature>
<feature type="transmembrane region" description="Helical" evidence="6">
    <location>
        <begin position="165"/>
        <end position="185"/>
    </location>
</feature>
<feature type="transmembrane region" description="Helical" evidence="6">
    <location>
        <begin position="1338"/>
        <end position="1365"/>
    </location>
</feature>
<proteinExistence type="predicted"/>
<feature type="transmembrane region" description="Helical" evidence="6">
    <location>
        <begin position="920"/>
        <end position="945"/>
    </location>
</feature>
<dbReference type="GO" id="GO:0016020">
    <property type="term" value="C:membrane"/>
    <property type="evidence" value="ECO:0007669"/>
    <property type="project" value="UniProtKB-SubCell"/>
</dbReference>
<feature type="transmembrane region" description="Helical" evidence="6">
    <location>
        <begin position="635"/>
        <end position="657"/>
    </location>
</feature>
<feature type="transmembrane region" description="Helical" evidence="6">
    <location>
        <begin position="263"/>
        <end position="284"/>
    </location>
</feature>
<dbReference type="Proteomes" id="UP000005239">
    <property type="component" value="Unassembled WGS sequence"/>
</dbReference>
<evidence type="ECO:0000313" key="7">
    <source>
        <dbReference type="EnsemblMetazoa" id="PPA40782.1"/>
    </source>
</evidence>
<feature type="transmembrane region" description="Helical" evidence="6">
    <location>
        <begin position="1253"/>
        <end position="1277"/>
    </location>
</feature>
<feature type="transmembrane region" description="Helical" evidence="6">
    <location>
        <begin position="1148"/>
        <end position="1171"/>
    </location>
</feature>
<feature type="transmembrane region" description="Helical" evidence="6">
    <location>
        <begin position="296"/>
        <end position="317"/>
    </location>
</feature>
<feature type="transmembrane region" description="Helical" evidence="6">
    <location>
        <begin position="444"/>
        <end position="469"/>
    </location>
</feature>
<evidence type="ECO:0000256" key="6">
    <source>
        <dbReference type="SAM" id="Phobius"/>
    </source>
</evidence>
<feature type="transmembrane region" description="Helical" evidence="6">
    <location>
        <begin position="494"/>
        <end position="521"/>
    </location>
</feature>
<feature type="transmembrane region" description="Helical" evidence="6">
    <location>
        <begin position="205"/>
        <end position="224"/>
    </location>
</feature>
<feature type="transmembrane region" description="Helical" evidence="6">
    <location>
        <begin position="715"/>
        <end position="736"/>
    </location>
</feature>
<dbReference type="Pfam" id="PF04789">
    <property type="entry name" value="DUF621"/>
    <property type="match status" value="1"/>
</dbReference>
<feature type="transmembrane region" description="Helical" evidence="6">
    <location>
        <begin position="533"/>
        <end position="552"/>
    </location>
</feature>
<dbReference type="PANTHER" id="PTHR22718">
    <property type="entry name" value="SERPENTINE RECEPTOR, CLASS X"/>
    <property type="match status" value="1"/>
</dbReference>
<feature type="transmembrane region" description="Helical" evidence="6">
    <location>
        <begin position="957"/>
        <end position="982"/>
    </location>
</feature>
<dbReference type="PROSITE" id="PS50262">
    <property type="entry name" value="G_PROTEIN_RECEP_F1_2"/>
    <property type="match status" value="4"/>
</dbReference>
<dbReference type="EnsemblMetazoa" id="PPA40782.1">
    <property type="protein sequence ID" value="PPA40782.1"/>
    <property type="gene ID" value="WBGene00279151"/>
</dbReference>
<evidence type="ECO:0000256" key="5">
    <source>
        <dbReference type="SAM" id="MobiDB-lite"/>
    </source>
</evidence>
<protein>
    <submittedName>
        <fullName evidence="7">G protein-coupled receptor</fullName>
    </submittedName>
</protein>
<feature type="transmembrane region" description="Helical" evidence="6">
    <location>
        <begin position="1044"/>
        <end position="1070"/>
    </location>
</feature>
<feature type="transmembrane region" description="Helical" evidence="6">
    <location>
        <begin position="1389"/>
        <end position="1411"/>
    </location>
</feature>
<evidence type="ECO:0000256" key="3">
    <source>
        <dbReference type="ARBA" id="ARBA00022989"/>
    </source>
</evidence>
<evidence type="ECO:0000256" key="2">
    <source>
        <dbReference type="ARBA" id="ARBA00022692"/>
    </source>
</evidence>
<reference evidence="8" key="1">
    <citation type="journal article" date="2008" name="Nat. Genet.">
        <title>The Pristionchus pacificus genome provides a unique perspective on nematode lifestyle and parasitism.</title>
        <authorList>
            <person name="Dieterich C."/>
            <person name="Clifton S.W."/>
            <person name="Schuster L.N."/>
            <person name="Chinwalla A."/>
            <person name="Delehaunty K."/>
            <person name="Dinkelacker I."/>
            <person name="Fulton L."/>
            <person name="Fulton R."/>
            <person name="Godfrey J."/>
            <person name="Minx P."/>
            <person name="Mitreva M."/>
            <person name="Roeseler W."/>
            <person name="Tian H."/>
            <person name="Witte H."/>
            <person name="Yang S.P."/>
            <person name="Wilson R.K."/>
            <person name="Sommer R.J."/>
        </authorList>
    </citation>
    <scope>NUCLEOTIDE SEQUENCE [LARGE SCALE GENOMIC DNA]</scope>
    <source>
        <strain evidence="8">PS312</strain>
    </source>
</reference>
<feature type="transmembrane region" description="Helical" evidence="6">
    <location>
        <begin position="846"/>
        <end position="866"/>
    </location>
</feature>
<feature type="transmembrane region" description="Helical" evidence="6">
    <location>
        <begin position="757"/>
        <end position="776"/>
    </location>
</feature>
<feature type="transmembrane region" description="Helical" evidence="6">
    <location>
        <begin position="810"/>
        <end position="834"/>
    </location>
</feature>
<comment type="subcellular location">
    <subcellularLocation>
        <location evidence="1">Membrane</location>
    </subcellularLocation>
</comment>
<dbReference type="InterPro" id="IPR017452">
    <property type="entry name" value="GPCR_Rhodpsn_7TM"/>
</dbReference>
<accession>A0A8R1YUL8</accession>
<dbReference type="PANTHER" id="PTHR22718:SF25">
    <property type="entry name" value="G-PROTEIN COUPLED RECEPTORS FAMILY 1 PROFILE DOMAIN-CONTAINING PROTEIN"/>
    <property type="match status" value="1"/>
</dbReference>
<accession>A0A2A6C2I0</accession>
<feature type="transmembrane region" description="Helical" evidence="6">
    <location>
        <begin position="77"/>
        <end position="98"/>
    </location>
</feature>
<reference evidence="7" key="2">
    <citation type="submission" date="2022-06" db="UniProtKB">
        <authorList>
            <consortium name="EnsemblMetazoa"/>
        </authorList>
    </citation>
    <scope>IDENTIFICATION</scope>
    <source>
        <strain evidence="7">PS312</strain>
    </source>
</reference>
<feature type="transmembrane region" description="Helical" evidence="6">
    <location>
        <begin position="351"/>
        <end position="373"/>
    </location>
</feature>
<keyword evidence="8" id="KW-1185">Reference proteome</keyword>
<dbReference type="CDD" id="cd00637">
    <property type="entry name" value="7tm_classA_rhodopsin-like"/>
    <property type="match status" value="2"/>
</dbReference>
<evidence type="ECO:0000256" key="4">
    <source>
        <dbReference type="ARBA" id="ARBA00023136"/>
    </source>
</evidence>
<feature type="compositionally biased region" description="Polar residues" evidence="5">
    <location>
        <begin position="1538"/>
        <end position="1549"/>
    </location>
</feature>
<feature type="transmembrane region" description="Helical" evidence="6">
    <location>
        <begin position="603"/>
        <end position="623"/>
    </location>
</feature>
<feature type="region of interest" description="Disordered" evidence="5">
    <location>
        <begin position="1530"/>
        <end position="1549"/>
    </location>
</feature>
<sequence length="1549" mass="176138">MTRIIVISTLENPKTLCQPLLDSIANGLIFNLWMVGYSLKDAKLSRDRSTIAPLIVESLCCAALAIVNILTIVSRALIVCTSLKTIVEFAFVLPYFVMQRSEYYNFSFFRTYGFFSQYYEQIIFSISVIADYGVLFFLLLIAINRYLSITRMSYNVDKSFSRLETLFLCCFVWLIISVITFLFQICDCKLVYSYMMYYNNCVDSFSSMQILVDCLIYLACLLDYDAIQTRLAVPPPRPTVPLSFNAIYRDPDYQFDNKRIGRLITESLAGSTSAVLNLILIIIMMVEGRKLFMSKWYVIVANLIVCTSLKSFVEVAFNIPYFIMQYDRIGIYKASCFLAYVYGYFSQQYELFIFNISVFADYGILFFSLLIALNRYVSITRISCHRYNVFSRWGTFFACCLVWLSISIITFLFNSCNCFLEYNHRQKMYYNNCLTGTHPKRMLLFGLIHIAFGIAIITLAVHARIFIVVRRISLQHRRGSLTNPPVRSRIKSQLLVQSSFIFGFFAVTIFCLFALSFIYLYEFGAILFAENMINLSIAIVYPIGLICLPGDMRSALITRFSKKSPSQNVSNLRVESANVSMANIPMHIMLFAQFHAKKLVNRYFQMVFVERTILATSLGTGMVSTRTTGSSASMLIIESLFGTVVALSNIIIIIVIISGWSKLMKYNFYVIVTNLTLFTSFKAVVEIGFILPYYVMQADGKKPTLGYFSSTYEYIIFNLSVFADYGVLFFSVLIAANRLYAVTRSSDISKDTKKITMSLCLICSVLSAVIPLLLYFCECQYSFDKELQLYHNECKVSPEWKFVLACLINLSYVCSIVVLLIYASILSVVLIPFLPKSTFSLGDIAYLENLLNLLIAAIYPICLLVMSGEMKTILASKFILSRSDRVTSIIYILMKGSNITAPQRSVAIGLVGMRHTADQIVPLVIESSFAMTVALSNLLIIALMIAGFKKLLKNNFYIILGNLIFFTSLKAVVECAFVVPYYVMQRDRGRKMGYFSSTYEWVFFNLSVFADYGVLFFSLLIAINRRFSITRRTSVTVKQRLETCASCFVVWISAAIIPVTFFFCECQFSYDLIVSTKMYYNDCANGTPIIRWILMCLVYLSYAVAFVVLCIYARTFMLYHREKHKTMNLSKSYFIEDTIQLNLLKQSAVIFAFYAASILCVFILSFVKITTDGFSEIAFVENLLNLSIAGIYPICFLCLSSELRRVLVAKIRPRAPARVASISLHTPNVPKANAEGCQPKSILDLSSLETLEVLANLIIFTSLKAIVELGFVLPYYIMQSNGQNQDFGYFSTSYELFIFNLSVLADYGVLFFSVYIATNRMLAVTRKSDFMNSSWKRFALSCAFVWICSLIIPLVFFFCNCQYVYSSHQKVYYNKCKGPPEMGVVVDCLVYLSYICCIVVLALYIFIYWFLRQRKQNSSSVVRNANQTNVEIRLLRQSVIVFLLYAASIASVFVLSFLELSDSTFFAIAYAENLLNLSIAAVYPICFLVMSGEMKSILISKIVPARSDRVASISLNNNINHNKNVNINENNHNINSNQVDGNGNHNAQL</sequence>
<feature type="transmembrane region" description="Helical" evidence="6">
    <location>
        <begin position="1297"/>
        <end position="1317"/>
    </location>
</feature>
<organism evidence="7 8">
    <name type="scientific">Pristionchus pacificus</name>
    <name type="common">Parasitic nematode worm</name>
    <dbReference type="NCBI Taxonomy" id="54126"/>
    <lineage>
        <taxon>Eukaryota</taxon>
        <taxon>Metazoa</taxon>
        <taxon>Ecdysozoa</taxon>
        <taxon>Nematoda</taxon>
        <taxon>Chromadorea</taxon>
        <taxon>Rhabditida</taxon>
        <taxon>Rhabditina</taxon>
        <taxon>Diplogasteromorpha</taxon>
        <taxon>Diplogasteroidea</taxon>
        <taxon>Neodiplogasteridae</taxon>
        <taxon>Pristionchus</taxon>
    </lineage>
</organism>
<feature type="transmembrane region" description="Helical" evidence="6">
    <location>
        <begin position="51"/>
        <end position="70"/>
    </location>
</feature>
<feature type="transmembrane region" description="Helical" evidence="6">
    <location>
        <begin position="1464"/>
        <end position="1490"/>
    </location>
</feature>
<keyword evidence="4 6" id="KW-0472">Membrane</keyword>
<dbReference type="SUPFAM" id="SSF81321">
    <property type="entry name" value="Family A G protein-coupled receptor-like"/>
    <property type="match status" value="4"/>
</dbReference>
<feature type="transmembrane region" description="Helical" evidence="6">
    <location>
        <begin position="1183"/>
        <end position="1203"/>
    </location>
</feature>
<gene>
    <name evidence="7" type="primary">WBGene00279151</name>
</gene>
<feature type="transmembrane region" description="Helical" evidence="6">
    <location>
        <begin position="669"/>
        <end position="695"/>
    </location>
</feature>
<evidence type="ECO:0000313" key="8">
    <source>
        <dbReference type="Proteomes" id="UP000005239"/>
    </source>
</evidence>
<feature type="transmembrane region" description="Helical" evidence="6">
    <location>
        <begin position="20"/>
        <end position="39"/>
    </location>
</feature>
<dbReference type="InterPro" id="IPR006874">
    <property type="entry name" value="DUF621"/>
</dbReference>
<feature type="transmembrane region" description="Helical" evidence="6">
    <location>
        <begin position="1439"/>
        <end position="1458"/>
    </location>
</feature>
<keyword evidence="2 6" id="KW-0812">Transmembrane</keyword>
<keyword evidence="3 6" id="KW-1133">Transmembrane helix</keyword>
<dbReference type="Gene3D" id="1.20.1070.10">
    <property type="entry name" value="Rhodopsin 7-helix transmembrane proteins"/>
    <property type="match status" value="4"/>
</dbReference>
<feature type="transmembrane region" description="Helical" evidence="6">
    <location>
        <begin position="393"/>
        <end position="413"/>
    </location>
</feature>
<feature type="transmembrane region" description="Helical" evidence="6">
    <location>
        <begin position="1002"/>
        <end position="1023"/>
    </location>
</feature>
<name>A0A2A6C2I0_PRIPA</name>
<feature type="transmembrane region" description="Helical" evidence="6">
    <location>
        <begin position="1090"/>
        <end position="1113"/>
    </location>
</feature>
<feature type="transmembrane region" description="Helical" evidence="6">
    <location>
        <begin position="118"/>
        <end position="144"/>
    </location>
</feature>
<evidence type="ECO:0000256" key="1">
    <source>
        <dbReference type="ARBA" id="ARBA00004370"/>
    </source>
</evidence>